<comment type="caution">
    <text evidence="4">The sequence shown here is derived from an EMBL/GenBank/DDBJ whole genome shotgun (WGS) entry which is preliminary data.</text>
</comment>
<gene>
    <name evidence="4" type="ORF">GCM10009606_13530</name>
</gene>
<dbReference type="PROSITE" id="PS50977">
    <property type="entry name" value="HTH_TETR_2"/>
    <property type="match status" value="1"/>
</dbReference>
<proteinExistence type="predicted"/>
<feature type="DNA-binding region" description="H-T-H motif" evidence="2">
    <location>
        <begin position="16"/>
        <end position="35"/>
    </location>
</feature>
<protein>
    <recommendedName>
        <fullName evidence="3">HTH tetR-type domain-containing protein</fullName>
    </recommendedName>
</protein>
<evidence type="ECO:0000313" key="4">
    <source>
        <dbReference type="EMBL" id="GAA1134632.1"/>
    </source>
</evidence>
<evidence type="ECO:0000313" key="5">
    <source>
        <dbReference type="Proteomes" id="UP001499979"/>
    </source>
</evidence>
<feature type="domain" description="HTH tetR-type" evidence="3">
    <location>
        <begin position="1"/>
        <end position="53"/>
    </location>
</feature>
<dbReference type="InterPro" id="IPR009057">
    <property type="entry name" value="Homeodomain-like_sf"/>
</dbReference>
<evidence type="ECO:0000259" key="3">
    <source>
        <dbReference type="PROSITE" id="PS50977"/>
    </source>
</evidence>
<keyword evidence="1 2" id="KW-0238">DNA-binding</keyword>
<dbReference type="InterPro" id="IPR001647">
    <property type="entry name" value="HTH_TetR"/>
</dbReference>
<reference evidence="5" key="1">
    <citation type="journal article" date="2019" name="Int. J. Syst. Evol. Microbiol.">
        <title>The Global Catalogue of Microorganisms (GCM) 10K type strain sequencing project: providing services to taxonomists for standard genome sequencing and annotation.</title>
        <authorList>
            <consortium name="The Broad Institute Genomics Platform"/>
            <consortium name="The Broad Institute Genome Sequencing Center for Infectious Disease"/>
            <person name="Wu L."/>
            <person name="Ma J."/>
        </authorList>
    </citation>
    <scope>NUCLEOTIDE SEQUENCE [LARGE SCALE GENOMIC DNA]</scope>
    <source>
        <strain evidence="5">JCM 11813</strain>
    </source>
</reference>
<dbReference type="Pfam" id="PF00440">
    <property type="entry name" value="TetR_N"/>
    <property type="match status" value="1"/>
</dbReference>
<accession>A0ABP4EUR5</accession>
<keyword evidence="5" id="KW-1185">Reference proteome</keyword>
<dbReference type="Gene3D" id="1.10.357.10">
    <property type="entry name" value="Tetracycline Repressor, domain 2"/>
    <property type="match status" value="1"/>
</dbReference>
<dbReference type="EMBL" id="BAAAJE010000006">
    <property type="protein sequence ID" value="GAA1134632.1"/>
    <property type="molecule type" value="Genomic_DNA"/>
</dbReference>
<dbReference type="SUPFAM" id="SSF46689">
    <property type="entry name" value="Homeodomain-like"/>
    <property type="match status" value="1"/>
</dbReference>
<evidence type="ECO:0000256" key="1">
    <source>
        <dbReference type="ARBA" id="ARBA00023125"/>
    </source>
</evidence>
<sequence>MAAIEMIAEVGLERVTHRAIAARAGVPLGTTTYYFPTLHDLLDAALEHAANTSRTQLSNWATALAEDGRVSTVLPDLVQEYLTDRTRALVDYELYLAAARDVRLRPLALAWLEDATAALAPAVGVETARALVTLIDGAMLQTLVTGHALDIDALRRQVALLTES</sequence>
<dbReference type="Proteomes" id="UP001499979">
    <property type="component" value="Unassembled WGS sequence"/>
</dbReference>
<dbReference type="RefSeq" id="WP_343906721.1">
    <property type="nucleotide sequence ID" value="NZ_BAAAJE010000006.1"/>
</dbReference>
<dbReference type="Pfam" id="PF17940">
    <property type="entry name" value="TetR_C_31"/>
    <property type="match status" value="1"/>
</dbReference>
<dbReference type="InterPro" id="IPR041583">
    <property type="entry name" value="TetR_C_31"/>
</dbReference>
<evidence type="ECO:0000256" key="2">
    <source>
        <dbReference type="PROSITE-ProRule" id="PRU00335"/>
    </source>
</evidence>
<name>A0ABP4EUR5_9ACTN</name>
<organism evidence="4 5">
    <name type="scientific">Nocardioides aquiterrae</name>
    <dbReference type="NCBI Taxonomy" id="203799"/>
    <lineage>
        <taxon>Bacteria</taxon>
        <taxon>Bacillati</taxon>
        <taxon>Actinomycetota</taxon>
        <taxon>Actinomycetes</taxon>
        <taxon>Propionibacteriales</taxon>
        <taxon>Nocardioidaceae</taxon>
        <taxon>Nocardioides</taxon>
    </lineage>
</organism>